<dbReference type="Proteomes" id="UP000887159">
    <property type="component" value="Unassembled WGS sequence"/>
</dbReference>
<name>A0A8X6RYG3_TRICX</name>
<evidence type="ECO:0000313" key="1">
    <source>
        <dbReference type="EMBL" id="GFY03011.1"/>
    </source>
</evidence>
<gene>
    <name evidence="1" type="ORF">TNCV_980161</name>
</gene>
<comment type="caution">
    <text evidence="1">The sequence shown here is derived from an EMBL/GenBank/DDBJ whole genome shotgun (WGS) entry which is preliminary data.</text>
</comment>
<keyword evidence="2" id="KW-1185">Reference proteome</keyword>
<evidence type="ECO:0000313" key="2">
    <source>
        <dbReference type="Proteomes" id="UP000887159"/>
    </source>
</evidence>
<accession>A0A8X6RYG3</accession>
<dbReference type="AlphaFoldDB" id="A0A8X6RYG3"/>
<protein>
    <submittedName>
        <fullName evidence="1">Uncharacterized protein</fullName>
    </submittedName>
</protein>
<reference evidence="1" key="1">
    <citation type="submission" date="2020-08" db="EMBL/GenBank/DDBJ databases">
        <title>Multicomponent nature underlies the extraordinary mechanical properties of spider dragline silk.</title>
        <authorList>
            <person name="Kono N."/>
            <person name="Nakamura H."/>
            <person name="Mori M."/>
            <person name="Yoshida Y."/>
            <person name="Ohtoshi R."/>
            <person name="Malay A.D."/>
            <person name="Moran D.A.P."/>
            <person name="Tomita M."/>
            <person name="Numata K."/>
            <person name="Arakawa K."/>
        </authorList>
    </citation>
    <scope>NUCLEOTIDE SEQUENCE</scope>
</reference>
<organism evidence="1 2">
    <name type="scientific">Trichonephila clavipes</name>
    <name type="common">Golden silk orbweaver</name>
    <name type="synonym">Nephila clavipes</name>
    <dbReference type="NCBI Taxonomy" id="2585209"/>
    <lineage>
        <taxon>Eukaryota</taxon>
        <taxon>Metazoa</taxon>
        <taxon>Ecdysozoa</taxon>
        <taxon>Arthropoda</taxon>
        <taxon>Chelicerata</taxon>
        <taxon>Arachnida</taxon>
        <taxon>Araneae</taxon>
        <taxon>Araneomorphae</taxon>
        <taxon>Entelegynae</taxon>
        <taxon>Araneoidea</taxon>
        <taxon>Nephilidae</taxon>
        <taxon>Trichonephila</taxon>
    </lineage>
</organism>
<sequence length="101" mass="11307">MTRVNEKPLMYPELLSLSLSRNVPLPSTSPVNNRHRIRGILARALESQSILKVDQTTFARLSTGHLKSIRFSNGAKTFPICTKCIHAEATTQYLLDSIDLI</sequence>
<proteinExistence type="predicted"/>
<dbReference type="EMBL" id="BMAU01021234">
    <property type="protein sequence ID" value="GFY03011.1"/>
    <property type="molecule type" value="Genomic_DNA"/>
</dbReference>